<evidence type="ECO:0000256" key="1">
    <source>
        <dbReference type="ARBA" id="ARBA00022801"/>
    </source>
</evidence>
<dbReference type="RefSeq" id="WP_277275880.1">
    <property type="nucleotide sequence ID" value="NZ_JAROCY010000004.1"/>
</dbReference>
<feature type="domain" description="Peptidase S9 prolyl oligopeptidase catalytic" evidence="3">
    <location>
        <begin position="435"/>
        <end position="642"/>
    </location>
</feature>
<dbReference type="InterPro" id="IPR029058">
    <property type="entry name" value="AB_hydrolase_fold"/>
</dbReference>
<protein>
    <submittedName>
        <fullName evidence="4">S9 family peptidase</fullName>
    </submittedName>
</protein>
<dbReference type="PANTHER" id="PTHR42776">
    <property type="entry name" value="SERINE PEPTIDASE S9 FAMILY MEMBER"/>
    <property type="match status" value="1"/>
</dbReference>
<keyword evidence="5" id="KW-1185">Reference proteome</keyword>
<keyword evidence="1" id="KW-0378">Hydrolase</keyword>
<feature type="chain" id="PRO_5045961795" evidence="2">
    <location>
        <begin position="29"/>
        <end position="649"/>
    </location>
</feature>
<dbReference type="SUPFAM" id="SSF82171">
    <property type="entry name" value="DPP6 N-terminal domain-like"/>
    <property type="match status" value="1"/>
</dbReference>
<organism evidence="4 5">
    <name type="scientific">Novosphingobium cyanobacteriorum</name>
    <dbReference type="NCBI Taxonomy" id="3024215"/>
    <lineage>
        <taxon>Bacteria</taxon>
        <taxon>Pseudomonadati</taxon>
        <taxon>Pseudomonadota</taxon>
        <taxon>Alphaproteobacteria</taxon>
        <taxon>Sphingomonadales</taxon>
        <taxon>Sphingomonadaceae</taxon>
        <taxon>Novosphingobium</taxon>
    </lineage>
</organism>
<evidence type="ECO:0000313" key="5">
    <source>
        <dbReference type="Proteomes" id="UP001222770"/>
    </source>
</evidence>
<dbReference type="Proteomes" id="UP001222770">
    <property type="component" value="Unassembled WGS sequence"/>
</dbReference>
<evidence type="ECO:0000259" key="3">
    <source>
        <dbReference type="Pfam" id="PF00326"/>
    </source>
</evidence>
<reference evidence="4 5" key="1">
    <citation type="submission" date="2023-03" db="EMBL/GenBank/DDBJ databases">
        <title>Novosphingobium cyanobacteriorum sp. nov., isolated from a eutrophic reservoir during the Microcystis bloom period.</title>
        <authorList>
            <person name="Kang M."/>
            <person name="Le V."/>
            <person name="Ko S.-R."/>
            <person name="Lee S.-A."/>
            <person name="Ahn C.-Y."/>
        </authorList>
    </citation>
    <scope>NUCLEOTIDE SEQUENCE [LARGE SCALE GENOMIC DNA]</scope>
    <source>
        <strain evidence="4 5">HBC54</strain>
    </source>
</reference>
<dbReference type="Pfam" id="PF00326">
    <property type="entry name" value="Peptidase_S9"/>
    <property type="match status" value="1"/>
</dbReference>
<name>A0ABT6CFI3_9SPHN</name>
<dbReference type="PANTHER" id="PTHR42776:SF27">
    <property type="entry name" value="DIPEPTIDYL PEPTIDASE FAMILY MEMBER 6"/>
    <property type="match status" value="1"/>
</dbReference>
<keyword evidence="2" id="KW-0732">Signal</keyword>
<accession>A0ABT6CFI3</accession>
<proteinExistence type="predicted"/>
<dbReference type="Gene3D" id="3.40.50.1820">
    <property type="entry name" value="alpha/beta hydrolase"/>
    <property type="match status" value="1"/>
</dbReference>
<dbReference type="InterPro" id="IPR001375">
    <property type="entry name" value="Peptidase_S9_cat"/>
</dbReference>
<dbReference type="SUPFAM" id="SSF53474">
    <property type="entry name" value="alpha/beta-Hydrolases"/>
    <property type="match status" value="1"/>
</dbReference>
<comment type="caution">
    <text evidence="4">The sequence shown here is derived from an EMBL/GenBank/DDBJ whole genome shotgun (WGS) entry which is preliminary data.</text>
</comment>
<evidence type="ECO:0000313" key="4">
    <source>
        <dbReference type="EMBL" id="MDF8332676.1"/>
    </source>
</evidence>
<gene>
    <name evidence="4" type="ORF">POM99_05625</name>
</gene>
<sequence length="649" mass="70374">MVCIDTFWRALGTALLLAVAGLPGQAVAAAPPLEAYGKLPALERVAMSPSGERIAMIGDVEGVRRLVVLDQQKKPLIVVPVEDAKVRGLYWAGEDRVLAYKSDTKEIFGFNVDRAEFGTMVVIPLDGSPMWQVFGKYPEIRGGVQSFRGIQQRGGKYYGYFVGNSYTLDPKDTRQVCRSSVLYEVDLQTQKASEIAPCFLGGYRTWVVGPDGTVQATMDFTSLDGKWIVRNAKGDHIAEGTSLLGDVGLVGLGATPGTVIYSETPKNGDTRWFEVPLAGGEAKEILADSSLDESFFDSNTRRFTGYRQQGDIPAYTFFDPFRQKVINAAVKAFPGVSVQLQDWNDAFDKLVVMTEGPGDPQTWWTVDIRTGNAAEIGNSYLIGSADVGPMKMVHYKAGDGLDIPAVLTLPPGREAKGLPVVVLPHGGPHARDYPAFDWWAQAFASRGYAVLQPNFRGSSGYGDDFRRAGHGEWGRKMQTDLSDGLAYLAQQGIVDARRACIVGASYGGYAALAGVTLQQGLYRCAVAVSGVSDVAKMSVEDSDAGSDPLIRRALKEELGAFKDLRAVSPINFADKADAPILLIHGKDDTVVKYEQSKDMAAALQQAGKAVELVTLAREDHWLSRSETRLAMIQAVVAFVEKWNPADHAP</sequence>
<feature type="signal peptide" evidence="2">
    <location>
        <begin position="1"/>
        <end position="28"/>
    </location>
</feature>
<evidence type="ECO:0000256" key="2">
    <source>
        <dbReference type="SAM" id="SignalP"/>
    </source>
</evidence>
<dbReference type="EMBL" id="JAROCY010000004">
    <property type="protein sequence ID" value="MDF8332676.1"/>
    <property type="molecule type" value="Genomic_DNA"/>
</dbReference>